<keyword evidence="2" id="KW-0677">Repeat</keyword>
<dbReference type="PANTHER" id="PTHR24106">
    <property type="entry name" value="NACHT, LRR AND CARD DOMAINS-CONTAINING"/>
    <property type="match status" value="1"/>
</dbReference>
<evidence type="ECO:0000256" key="2">
    <source>
        <dbReference type="ARBA" id="ARBA00022737"/>
    </source>
</evidence>
<dbReference type="InterPro" id="IPR051261">
    <property type="entry name" value="NLR"/>
</dbReference>
<evidence type="ECO:0000313" key="3">
    <source>
        <dbReference type="Ensembl" id="ENSPMEP00000005046.1"/>
    </source>
</evidence>
<dbReference type="InterPro" id="IPR032675">
    <property type="entry name" value="LRR_dom_sf"/>
</dbReference>
<dbReference type="AlphaFoldDB" id="A0A3B3WQH0"/>
<accession>A0A3B3WQH0</accession>
<evidence type="ECO:0000313" key="4">
    <source>
        <dbReference type="Proteomes" id="UP000261480"/>
    </source>
</evidence>
<evidence type="ECO:0000256" key="1">
    <source>
        <dbReference type="ARBA" id="ARBA00022614"/>
    </source>
</evidence>
<dbReference type="SUPFAM" id="SSF52047">
    <property type="entry name" value="RNI-like"/>
    <property type="match status" value="1"/>
</dbReference>
<sequence>MYSLLRLKWCRLSEISCASLASALQSNPSHLTELELSKNYDLKDAGVKELSHVFCSLFRLKECRLSEISCASLVSALQSNSSHLTELDLSENKDLKDAGVKELCGFLQTPLCKIQILRYKCSSTVMLIHQTLVASDLSFIQMCSIFMNVSETCRGSRLKTRSVCRRMSLKLSVFTQAC</sequence>
<protein>
    <recommendedName>
        <fullName evidence="5">NACHT LRR and PYD domain-containing protein</fullName>
    </recommendedName>
</protein>
<name>A0A3B3WQH0_9TELE</name>
<organism evidence="3 4">
    <name type="scientific">Poecilia mexicana</name>
    <dbReference type="NCBI Taxonomy" id="48701"/>
    <lineage>
        <taxon>Eukaryota</taxon>
        <taxon>Metazoa</taxon>
        <taxon>Chordata</taxon>
        <taxon>Craniata</taxon>
        <taxon>Vertebrata</taxon>
        <taxon>Euteleostomi</taxon>
        <taxon>Actinopterygii</taxon>
        <taxon>Neopterygii</taxon>
        <taxon>Teleostei</taxon>
        <taxon>Neoteleostei</taxon>
        <taxon>Acanthomorphata</taxon>
        <taxon>Ovalentaria</taxon>
        <taxon>Atherinomorphae</taxon>
        <taxon>Cyprinodontiformes</taxon>
        <taxon>Poeciliidae</taxon>
        <taxon>Poeciliinae</taxon>
        <taxon>Poecilia</taxon>
    </lineage>
</organism>
<keyword evidence="4" id="KW-1185">Reference proteome</keyword>
<keyword evidence="1" id="KW-0433">Leucine-rich repeat</keyword>
<dbReference type="Ensembl" id="ENSPMET00000008161.1">
    <property type="protein sequence ID" value="ENSPMEP00000005046.1"/>
    <property type="gene ID" value="ENSPMEG00000006378.1"/>
</dbReference>
<dbReference type="InterPro" id="IPR001611">
    <property type="entry name" value="Leu-rich_rpt"/>
</dbReference>
<dbReference type="STRING" id="48701.ENSPMEP00000005046"/>
<dbReference type="Proteomes" id="UP000261480">
    <property type="component" value="Unplaced"/>
</dbReference>
<dbReference type="Gene3D" id="3.80.10.10">
    <property type="entry name" value="Ribonuclease Inhibitor"/>
    <property type="match status" value="1"/>
</dbReference>
<proteinExistence type="predicted"/>
<reference evidence="3" key="1">
    <citation type="submission" date="2025-08" db="UniProtKB">
        <authorList>
            <consortium name="Ensembl"/>
        </authorList>
    </citation>
    <scope>IDENTIFICATION</scope>
</reference>
<dbReference type="Pfam" id="PF13516">
    <property type="entry name" value="LRR_6"/>
    <property type="match status" value="2"/>
</dbReference>
<reference evidence="3" key="2">
    <citation type="submission" date="2025-09" db="UniProtKB">
        <authorList>
            <consortium name="Ensembl"/>
        </authorList>
    </citation>
    <scope>IDENTIFICATION</scope>
</reference>
<evidence type="ECO:0008006" key="5">
    <source>
        <dbReference type="Google" id="ProtNLM"/>
    </source>
</evidence>